<comment type="caution">
    <text evidence="1">The sequence shown here is derived from an EMBL/GenBank/DDBJ whole genome shotgun (WGS) entry which is preliminary data.</text>
</comment>
<accession>A0A454CVL3</accession>
<evidence type="ECO:0000313" key="2">
    <source>
        <dbReference type="Proteomes" id="UP000008367"/>
    </source>
</evidence>
<dbReference type="EMBL" id="AJSR01001672">
    <property type="protein sequence ID" value="EKM30392.1"/>
    <property type="molecule type" value="Genomic_DNA"/>
</dbReference>
<evidence type="ECO:0000313" key="1">
    <source>
        <dbReference type="EMBL" id="EKM30392.1"/>
    </source>
</evidence>
<dbReference type="Proteomes" id="UP000008367">
    <property type="component" value="Unassembled WGS sequence"/>
</dbReference>
<feature type="non-terminal residue" evidence="1">
    <location>
        <position position="1"/>
    </location>
</feature>
<reference evidence="1 2" key="1">
    <citation type="submission" date="2012-10" db="EMBL/GenBank/DDBJ databases">
        <title>Genome sequence of Vibrio Cholerae HENC-02.</title>
        <authorList>
            <person name="Eppinger M."/>
            <person name="Hasan N.A."/>
            <person name="Sengamalay N."/>
            <person name="Hine E."/>
            <person name="Su Q."/>
            <person name="Daugherty S.C."/>
            <person name="Young S."/>
            <person name="Sadzewicz L."/>
            <person name="Tallon L."/>
            <person name="Cebula T.A."/>
            <person name="Ravel J."/>
            <person name="Colwell R.R."/>
        </authorList>
    </citation>
    <scope>NUCLEOTIDE SEQUENCE [LARGE SCALE GENOMIC DNA]</scope>
    <source>
        <strain evidence="1 2">HENC-02</strain>
    </source>
</reference>
<sequence>INSRRMTTNVIIRFKQRHVMFFM</sequence>
<dbReference type="AlphaFoldDB" id="A0A454CVL3"/>
<proteinExistence type="predicted"/>
<name>A0A454CVL3_VIBHA</name>
<protein>
    <submittedName>
        <fullName evidence="1">Uncharacterized protein</fullName>
    </submittedName>
</protein>
<gene>
    <name evidence="1" type="ORF">VCHENC02_3872B</name>
</gene>
<organism evidence="1 2">
    <name type="scientific">Vibrio harveyi</name>
    <name type="common">Beneckea harveyi</name>
    <dbReference type="NCBI Taxonomy" id="669"/>
    <lineage>
        <taxon>Bacteria</taxon>
        <taxon>Pseudomonadati</taxon>
        <taxon>Pseudomonadota</taxon>
        <taxon>Gammaproteobacteria</taxon>
        <taxon>Vibrionales</taxon>
        <taxon>Vibrionaceae</taxon>
        <taxon>Vibrio</taxon>
    </lineage>
</organism>